<feature type="domain" description="Reverse transcriptase" evidence="7">
    <location>
        <begin position="131"/>
        <end position="213"/>
    </location>
</feature>
<dbReference type="Pfam" id="PF00078">
    <property type="entry name" value="RVT_1"/>
    <property type="match status" value="1"/>
</dbReference>
<dbReference type="InterPro" id="IPR000477">
    <property type="entry name" value="RT_dom"/>
</dbReference>
<evidence type="ECO:0000313" key="9">
    <source>
        <dbReference type="EMBL" id="GJT12359.1"/>
    </source>
</evidence>
<keyword evidence="1" id="KW-0808">Transferase</keyword>
<dbReference type="GO" id="GO:0003964">
    <property type="term" value="F:RNA-directed DNA polymerase activity"/>
    <property type="evidence" value="ECO:0007669"/>
    <property type="project" value="UniProtKB-KW"/>
</dbReference>
<accession>A0ABQ5BFT0</accession>
<evidence type="ECO:0000259" key="7">
    <source>
        <dbReference type="Pfam" id="PF00078"/>
    </source>
</evidence>
<dbReference type="InterPro" id="IPR050951">
    <property type="entry name" value="Retrovirus_Pol_polyprotein"/>
</dbReference>
<evidence type="ECO:0000313" key="10">
    <source>
        <dbReference type="Proteomes" id="UP001151760"/>
    </source>
</evidence>
<feature type="domain" description="Reverse transcriptase RNase H-like" evidence="8">
    <location>
        <begin position="304"/>
        <end position="405"/>
    </location>
</feature>
<dbReference type="Gene3D" id="3.30.70.270">
    <property type="match status" value="2"/>
</dbReference>
<evidence type="ECO:0000256" key="3">
    <source>
        <dbReference type="ARBA" id="ARBA00022722"/>
    </source>
</evidence>
<dbReference type="InterPro" id="IPR043128">
    <property type="entry name" value="Rev_trsase/Diguanyl_cyclase"/>
</dbReference>
<name>A0ABQ5BFT0_9ASTR</name>
<dbReference type="Proteomes" id="UP001151760">
    <property type="component" value="Unassembled WGS sequence"/>
</dbReference>
<evidence type="ECO:0000256" key="5">
    <source>
        <dbReference type="ARBA" id="ARBA00022801"/>
    </source>
</evidence>
<dbReference type="PANTHER" id="PTHR37984">
    <property type="entry name" value="PROTEIN CBG26694"/>
    <property type="match status" value="1"/>
</dbReference>
<evidence type="ECO:0000256" key="6">
    <source>
        <dbReference type="ARBA" id="ARBA00022918"/>
    </source>
</evidence>
<evidence type="ECO:0000259" key="8">
    <source>
        <dbReference type="Pfam" id="PF17917"/>
    </source>
</evidence>
<dbReference type="EMBL" id="BQNB010013141">
    <property type="protein sequence ID" value="GJT12359.1"/>
    <property type="molecule type" value="Genomic_DNA"/>
</dbReference>
<comment type="caution">
    <text evidence="9">The sequence shown here is derived from an EMBL/GenBank/DDBJ whole genome shotgun (WGS) entry which is preliminary data.</text>
</comment>
<keyword evidence="3" id="KW-0540">Nuclease</keyword>
<keyword evidence="4" id="KW-0255">Endonuclease</keyword>
<dbReference type="CDD" id="cd09274">
    <property type="entry name" value="RNase_HI_RT_Ty3"/>
    <property type="match status" value="1"/>
</dbReference>
<dbReference type="InterPro" id="IPR041373">
    <property type="entry name" value="RT_RNaseH"/>
</dbReference>
<dbReference type="Pfam" id="PF17917">
    <property type="entry name" value="RT_RNaseH"/>
    <property type="match status" value="1"/>
</dbReference>
<evidence type="ECO:0000256" key="2">
    <source>
        <dbReference type="ARBA" id="ARBA00022695"/>
    </source>
</evidence>
<keyword evidence="5" id="KW-0378">Hydrolase</keyword>
<proteinExistence type="predicted"/>
<dbReference type="PANTHER" id="PTHR37984:SF5">
    <property type="entry name" value="PROTEIN NYNRIN-LIKE"/>
    <property type="match status" value="1"/>
</dbReference>
<reference evidence="9" key="1">
    <citation type="journal article" date="2022" name="Int. J. Mol. Sci.">
        <title>Draft Genome of Tanacetum Coccineum: Genomic Comparison of Closely Related Tanacetum-Family Plants.</title>
        <authorList>
            <person name="Yamashiro T."/>
            <person name="Shiraishi A."/>
            <person name="Nakayama K."/>
            <person name="Satake H."/>
        </authorList>
    </citation>
    <scope>NUCLEOTIDE SEQUENCE</scope>
</reference>
<reference evidence="9" key="2">
    <citation type="submission" date="2022-01" db="EMBL/GenBank/DDBJ databases">
        <authorList>
            <person name="Yamashiro T."/>
            <person name="Shiraishi A."/>
            <person name="Satake H."/>
            <person name="Nakayama K."/>
        </authorList>
    </citation>
    <scope>NUCLEOTIDE SEQUENCE</scope>
</reference>
<gene>
    <name evidence="9" type="ORF">Tco_0859401</name>
</gene>
<dbReference type="InterPro" id="IPR043502">
    <property type="entry name" value="DNA/RNA_pol_sf"/>
</dbReference>
<keyword evidence="10" id="KW-1185">Reference proteome</keyword>
<organism evidence="9 10">
    <name type="scientific">Tanacetum coccineum</name>
    <dbReference type="NCBI Taxonomy" id="301880"/>
    <lineage>
        <taxon>Eukaryota</taxon>
        <taxon>Viridiplantae</taxon>
        <taxon>Streptophyta</taxon>
        <taxon>Embryophyta</taxon>
        <taxon>Tracheophyta</taxon>
        <taxon>Spermatophyta</taxon>
        <taxon>Magnoliopsida</taxon>
        <taxon>eudicotyledons</taxon>
        <taxon>Gunneridae</taxon>
        <taxon>Pentapetalae</taxon>
        <taxon>asterids</taxon>
        <taxon>campanulids</taxon>
        <taxon>Asterales</taxon>
        <taxon>Asteraceae</taxon>
        <taxon>Asteroideae</taxon>
        <taxon>Anthemideae</taxon>
        <taxon>Anthemidinae</taxon>
        <taxon>Tanacetum</taxon>
    </lineage>
</organism>
<keyword evidence="2" id="KW-0548">Nucleotidyltransferase</keyword>
<protein>
    <submittedName>
        <fullName evidence="9">Reverse transcriptase domain-containing protein</fullName>
    </submittedName>
</protein>
<keyword evidence="6 9" id="KW-0695">RNA-directed DNA polymerase</keyword>
<dbReference type="CDD" id="cd01647">
    <property type="entry name" value="RT_LTR"/>
    <property type="match status" value="1"/>
</dbReference>
<dbReference type="SUPFAM" id="SSF56672">
    <property type="entry name" value="DNA/RNA polymerases"/>
    <property type="match status" value="1"/>
</dbReference>
<dbReference type="Gene3D" id="3.10.10.10">
    <property type="entry name" value="HIV Type 1 Reverse Transcriptase, subunit A, domain 1"/>
    <property type="match status" value="2"/>
</dbReference>
<evidence type="ECO:0000256" key="1">
    <source>
        <dbReference type="ARBA" id="ARBA00022679"/>
    </source>
</evidence>
<sequence>MDDEPMWATDCVVAPTPDSAITIPKTSNEFAIKAFAWKTTDITGICPSFCKHKIQLLDDKKPVVQKQRRLNPNMQEVVKEEIVKLLNNGIIYPIADSPWVSPIHCVPKKGGITVVTNENDELVPTRTVTGWRMPFGLCNAPATFQRCMLAIFHDMIEESVKVFMDSFSVFGNSFDKCLKNLDKMLQRCKDAHLVLNWEKRHFMVKEGIVLGHKVSSAGLEVDKAKIDVISKLPPIQISKELEAFLDMPIFYQRLIKDLSKIARPLTKLLEKDILFEFDDECQKAFEILKEKLTCAPVIVSPNWNLPFELMCDTSDFAVGAVLGQKDGKNFHLIYFASKTLNPAQQKYTVTEKELMAVVFAFDKFISYLILSKTTVHTDHSVLKHLFKKQDAKPCLIRWILILQEFDIEIKDRKGTENIAADHLSRIENDESSDDSEVYDNFRGETLMEINTKDEPWFANFANYLVADIIPKGMTYQ</sequence>
<evidence type="ECO:0000256" key="4">
    <source>
        <dbReference type="ARBA" id="ARBA00022759"/>
    </source>
</evidence>
<dbReference type="Gene3D" id="3.10.20.370">
    <property type="match status" value="1"/>
</dbReference>